<keyword evidence="5 6" id="KW-0472">Membrane</keyword>
<sequence>MAICGPKLSICCSIISVWGIVQLVIMGGLFWAKSAALVDDIPEFEIESPEGDKYDEWHKKYFEKMEAAYDSNASNCWICAGLYVVSLLFSLSQLYLHKRRQS</sequence>
<evidence type="ECO:0000256" key="3">
    <source>
        <dbReference type="ARBA" id="ARBA00022692"/>
    </source>
</evidence>
<evidence type="ECO:0000256" key="5">
    <source>
        <dbReference type="ARBA" id="ARBA00023136"/>
    </source>
</evidence>
<dbReference type="InterPro" id="IPR026770">
    <property type="entry name" value="RNase_K"/>
</dbReference>
<dbReference type="HOGENOM" id="CLU_140554_2_1_1"/>
<dbReference type="PANTHER" id="PTHR31733">
    <property type="entry name" value="RIBONUCLEASE KAPPA"/>
    <property type="match status" value="1"/>
</dbReference>
<feature type="transmembrane region" description="Helical" evidence="6">
    <location>
        <begin position="72"/>
        <end position="96"/>
    </location>
</feature>
<evidence type="ECO:0000256" key="4">
    <source>
        <dbReference type="ARBA" id="ARBA00022989"/>
    </source>
</evidence>
<evidence type="ECO:0000256" key="1">
    <source>
        <dbReference type="ARBA" id="ARBA00004141"/>
    </source>
</evidence>
<dbReference type="Proteomes" id="UP000014500">
    <property type="component" value="Unassembled WGS sequence"/>
</dbReference>
<dbReference type="AlphaFoldDB" id="T1JBA3"/>
<evidence type="ECO:0000313" key="8">
    <source>
        <dbReference type="Proteomes" id="UP000014500"/>
    </source>
</evidence>
<dbReference type="STRING" id="126957.T1JBA3"/>
<dbReference type="eggNOG" id="ENOG502S351">
    <property type="taxonomic scope" value="Eukaryota"/>
</dbReference>
<dbReference type="OMA" id="SNNCFIA"/>
<evidence type="ECO:0000256" key="2">
    <source>
        <dbReference type="ARBA" id="ARBA00008458"/>
    </source>
</evidence>
<feature type="transmembrane region" description="Helical" evidence="6">
    <location>
        <begin position="12"/>
        <end position="32"/>
    </location>
</feature>
<keyword evidence="8" id="KW-1185">Reference proteome</keyword>
<comment type="subcellular location">
    <subcellularLocation>
        <location evidence="1">Membrane</location>
        <topology evidence="1">Multi-pass membrane protein</topology>
    </subcellularLocation>
</comment>
<dbReference type="PhylomeDB" id="T1JBA3"/>
<accession>T1JBA3</accession>
<organism evidence="7 8">
    <name type="scientific">Strigamia maritima</name>
    <name type="common">European centipede</name>
    <name type="synonym">Geophilus maritimus</name>
    <dbReference type="NCBI Taxonomy" id="126957"/>
    <lineage>
        <taxon>Eukaryota</taxon>
        <taxon>Metazoa</taxon>
        <taxon>Ecdysozoa</taxon>
        <taxon>Arthropoda</taxon>
        <taxon>Myriapoda</taxon>
        <taxon>Chilopoda</taxon>
        <taxon>Pleurostigmophora</taxon>
        <taxon>Geophilomorpha</taxon>
        <taxon>Linotaeniidae</taxon>
        <taxon>Strigamia</taxon>
    </lineage>
</organism>
<name>T1JBA3_STRMM</name>
<comment type="similarity">
    <text evidence="2">Belongs to the RNase K family.</text>
</comment>
<keyword evidence="4 6" id="KW-1133">Transmembrane helix</keyword>
<protein>
    <submittedName>
        <fullName evidence="7">Uncharacterized protein</fullName>
    </submittedName>
</protein>
<dbReference type="GO" id="GO:0004521">
    <property type="term" value="F:RNA endonuclease activity"/>
    <property type="evidence" value="ECO:0007669"/>
    <property type="project" value="InterPro"/>
</dbReference>
<dbReference type="EMBL" id="JH432010">
    <property type="status" value="NOT_ANNOTATED_CDS"/>
    <property type="molecule type" value="Genomic_DNA"/>
</dbReference>
<keyword evidence="3 6" id="KW-0812">Transmembrane</keyword>
<proteinExistence type="inferred from homology"/>
<evidence type="ECO:0000256" key="6">
    <source>
        <dbReference type="SAM" id="Phobius"/>
    </source>
</evidence>
<reference evidence="7" key="2">
    <citation type="submission" date="2015-02" db="UniProtKB">
        <authorList>
            <consortium name="EnsemblMetazoa"/>
        </authorList>
    </citation>
    <scope>IDENTIFICATION</scope>
</reference>
<evidence type="ECO:0000313" key="7">
    <source>
        <dbReference type="EnsemblMetazoa" id="SMAR011043-PA"/>
    </source>
</evidence>
<dbReference type="GO" id="GO:0016020">
    <property type="term" value="C:membrane"/>
    <property type="evidence" value="ECO:0007669"/>
    <property type="project" value="UniProtKB-SubCell"/>
</dbReference>
<reference evidence="8" key="1">
    <citation type="submission" date="2011-05" db="EMBL/GenBank/DDBJ databases">
        <authorList>
            <person name="Richards S.R."/>
            <person name="Qu J."/>
            <person name="Jiang H."/>
            <person name="Jhangiani S.N."/>
            <person name="Agravi P."/>
            <person name="Goodspeed R."/>
            <person name="Gross S."/>
            <person name="Mandapat C."/>
            <person name="Jackson L."/>
            <person name="Mathew T."/>
            <person name="Pu L."/>
            <person name="Thornton R."/>
            <person name="Saada N."/>
            <person name="Wilczek-Boney K.B."/>
            <person name="Lee S."/>
            <person name="Kovar C."/>
            <person name="Wu Y."/>
            <person name="Scherer S.E."/>
            <person name="Worley K.C."/>
            <person name="Muzny D.M."/>
            <person name="Gibbs R."/>
        </authorList>
    </citation>
    <scope>NUCLEOTIDE SEQUENCE</scope>
    <source>
        <strain evidence="8">Brora</strain>
    </source>
</reference>
<dbReference type="EnsemblMetazoa" id="SMAR011043-RA">
    <property type="protein sequence ID" value="SMAR011043-PA"/>
    <property type="gene ID" value="SMAR011043"/>
</dbReference>